<evidence type="ECO:0000256" key="2">
    <source>
        <dbReference type="ARBA" id="ARBA00004496"/>
    </source>
</evidence>
<dbReference type="EMBL" id="BARW01035232">
    <property type="protein sequence ID" value="GAJ18790.1"/>
    <property type="molecule type" value="Genomic_DNA"/>
</dbReference>
<dbReference type="NCBIfam" id="TIGR00399">
    <property type="entry name" value="metG_C_term"/>
    <property type="match status" value="1"/>
</dbReference>
<accession>X1VZP0</accession>
<evidence type="ECO:0000256" key="13">
    <source>
        <dbReference type="ARBA" id="ARBA00023146"/>
    </source>
</evidence>
<organism evidence="17">
    <name type="scientific">marine sediment metagenome</name>
    <dbReference type="NCBI Taxonomy" id="412755"/>
    <lineage>
        <taxon>unclassified sequences</taxon>
        <taxon>metagenomes</taxon>
        <taxon>ecological metagenomes</taxon>
    </lineage>
</organism>
<dbReference type="GO" id="GO:0004825">
    <property type="term" value="F:methionine-tRNA ligase activity"/>
    <property type="evidence" value="ECO:0007669"/>
    <property type="project" value="UniProtKB-EC"/>
</dbReference>
<evidence type="ECO:0000256" key="11">
    <source>
        <dbReference type="ARBA" id="ARBA00022884"/>
    </source>
</evidence>
<dbReference type="GO" id="GO:0006431">
    <property type="term" value="P:methionyl-tRNA aminoacylation"/>
    <property type="evidence" value="ECO:0007669"/>
    <property type="project" value="InterPro"/>
</dbReference>
<dbReference type="CDD" id="cd02800">
    <property type="entry name" value="tRNA_bind_EcMetRS_like"/>
    <property type="match status" value="1"/>
</dbReference>
<dbReference type="GO" id="GO:0005524">
    <property type="term" value="F:ATP binding"/>
    <property type="evidence" value="ECO:0007669"/>
    <property type="project" value="UniProtKB-KW"/>
</dbReference>
<keyword evidence="6" id="KW-0963">Cytoplasm</keyword>
<proteinExistence type="predicted"/>
<dbReference type="Gene3D" id="2.40.50.140">
    <property type="entry name" value="Nucleic acid-binding proteins"/>
    <property type="match status" value="1"/>
</dbReference>
<name>X1VZP0_9ZZZZ</name>
<protein>
    <recommendedName>
        <fullName evidence="5">Methionine--tRNA ligase</fullName>
        <ecNumber evidence="4">6.1.1.10</ecNumber>
    </recommendedName>
    <alternativeName>
        <fullName evidence="14">Methionyl-tRNA synthetase</fullName>
    </alternativeName>
</protein>
<dbReference type="PANTHER" id="PTHR11586:SF37">
    <property type="entry name" value="TRNA-BINDING DOMAIN-CONTAINING PROTEIN"/>
    <property type="match status" value="1"/>
</dbReference>
<feature type="non-terminal residue" evidence="17">
    <location>
        <position position="1"/>
    </location>
</feature>
<keyword evidence="12" id="KW-0648">Protein biosynthesis</keyword>
<evidence type="ECO:0000256" key="8">
    <source>
        <dbReference type="ARBA" id="ARBA00022598"/>
    </source>
</evidence>
<dbReference type="InterPro" id="IPR002547">
    <property type="entry name" value="tRNA-bd_dom"/>
</dbReference>
<reference evidence="17" key="1">
    <citation type="journal article" date="2014" name="Front. Microbiol.">
        <title>High frequency of phylogenetically diverse reductive dehalogenase-homologous genes in deep subseafloor sedimentary metagenomes.</title>
        <authorList>
            <person name="Kawai M."/>
            <person name="Futagami T."/>
            <person name="Toyoda A."/>
            <person name="Takaki Y."/>
            <person name="Nishi S."/>
            <person name="Hori S."/>
            <person name="Arai W."/>
            <person name="Tsubouchi T."/>
            <person name="Morono Y."/>
            <person name="Uchiyama I."/>
            <person name="Ito T."/>
            <person name="Fujiyama A."/>
            <person name="Inagaki F."/>
            <person name="Takami H."/>
        </authorList>
    </citation>
    <scope>NUCLEOTIDE SEQUENCE</scope>
    <source>
        <strain evidence="17">Expedition CK06-06</strain>
    </source>
</reference>
<keyword evidence="9" id="KW-0547">Nucleotide-binding</keyword>
<keyword evidence="8" id="KW-0436">Ligase</keyword>
<comment type="subunit">
    <text evidence="3">Homodimer.</text>
</comment>
<evidence type="ECO:0000256" key="12">
    <source>
        <dbReference type="ARBA" id="ARBA00022917"/>
    </source>
</evidence>
<evidence type="ECO:0000313" key="17">
    <source>
        <dbReference type="EMBL" id="GAJ18790.1"/>
    </source>
</evidence>
<evidence type="ECO:0000256" key="10">
    <source>
        <dbReference type="ARBA" id="ARBA00022840"/>
    </source>
</evidence>
<sequence length="121" mass="13482">YKISKEKKPKEGEKELISYEDFQKLDIRVALVEKVEKVPKADKLYKLTVSLGEEKRTLVAGLAQLYKADELTGKRIIILANLEPRKLRGITSEGMLLAADDGENVSILVPDKDISPGSTIK</sequence>
<evidence type="ECO:0000256" key="6">
    <source>
        <dbReference type="ARBA" id="ARBA00022490"/>
    </source>
</evidence>
<evidence type="ECO:0000256" key="3">
    <source>
        <dbReference type="ARBA" id="ARBA00011738"/>
    </source>
</evidence>
<evidence type="ECO:0000256" key="14">
    <source>
        <dbReference type="ARBA" id="ARBA00030904"/>
    </source>
</evidence>
<evidence type="ECO:0000256" key="1">
    <source>
        <dbReference type="ARBA" id="ARBA00003314"/>
    </source>
</evidence>
<keyword evidence="7" id="KW-0820">tRNA-binding</keyword>
<evidence type="ECO:0000256" key="5">
    <source>
        <dbReference type="ARBA" id="ARBA00018753"/>
    </source>
</evidence>
<keyword evidence="13" id="KW-0030">Aminoacyl-tRNA synthetase</keyword>
<comment type="caution">
    <text evidence="17">The sequence shown here is derived from an EMBL/GenBank/DDBJ whole genome shotgun (WGS) entry which is preliminary data.</text>
</comment>
<dbReference type="EC" id="6.1.1.10" evidence="4"/>
<dbReference type="Pfam" id="PF01588">
    <property type="entry name" value="tRNA_bind"/>
    <property type="match status" value="1"/>
</dbReference>
<keyword evidence="10" id="KW-0067">ATP-binding</keyword>
<dbReference type="AlphaFoldDB" id="X1VZP0"/>
<dbReference type="PANTHER" id="PTHR11586">
    <property type="entry name" value="TRNA-AMINOACYLATION COFACTOR ARC1 FAMILY MEMBER"/>
    <property type="match status" value="1"/>
</dbReference>
<dbReference type="GO" id="GO:0000049">
    <property type="term" value="F:tRNA binding"/>
    <property type="evidence" value="ECO:0007669"/>
    <property type="project" value="UniProtKB-KW"/>
</dbReference>
<dbReference type="InterPro" id="IPR012340">
    <property type="entry name" value="NA-bd_OB-fold"/>
</dbReference>
<keyword evidence="11" id="KW-0694">RNA-binding</keyword>
<evidence type="ECO:0000259" key="16">
    <source>
        <dbReference type="PROSITE" id="PS50886"/>
    </source>
</evidence>
<evidence type="ECO:0000256" key="4">
    <source>
        <dbReference type="ARBA" id="ARBA00012838"/>
    </source>
</evidence>
<evidence type="ECO:0000256" key="15">
    <source>
        <dbReference type="ARBA" id="ARBA00047364"/>
    </source>
</evidence>
<dbReference type="InterPro" id="IPR004495">
    <property type="entry name" value="Met-tRNA-synth_bsu_C"/>
</dbReference>
<dbReference type="SUPFAM" id="SSF50249">
    <property type="entry name" value="Nucleic acid-binding proteins"/>
    <property type="match status" value="1"/>
</dbReference>
<dbReference type="PROSITE" id="PS50886">
    <property type="entry name" value="TRBD"/>
    <property type="match status" value="1"/>
</dbReference>
<evidence type="ECO:0000256" key="9">
    <source>
        <dbReference type="ARBA" id="ARBA00022741"/>
    </source>
</evidence>
<dbReference type="GO" id="GO:0005737">
    <property type="term" value="C:cytoplasm"/>
    <property type="evidence" value="ECO:0007669"/>
    <property type="project" value="UniProtKB-SubCell"/>
</dbReference>
<dbReference type="InterPro" id="IPR051270">
    <property type="entry name" value="Tyrosine-tRNA_ligase_regulator"/>
</dbReference>
<dbReference type="FunFam" id="2.40.50.140:FF:000042">
    <property type="entry name" value="Methionine--tRNA ligase"/>
    <property type="match status" value="1"/>
</dbReference>
<comment type="function">
    <text evidence="1">Is required not only for elongation of protein synthesis but also for the initiation of all mRNA translation through initiator tRNA(fMet) aminoacylation.</text>
</comment>
<feature type="domain" description="TRNA-binding" evidence="16">
    <location>
        <begin position="21"/>
        <end position="121"/>
    </location>
</feature>
<comment type="subcellular location">
    <subcellularLocation>
        <location evidence="2">Cytoplasm</location>
    </subcellularLocation>
</comment>
<gene>
    <name evidence="17" type="ORF">S12H4_55005</name>
</gene>
<evidence type="ECO:0000256" key="7">
    <source>
        <dbReference type="ARBA" id="ARBA00022555"/>
    </source>
</evidence>
<comment type="catalytic activity">
    <reaction evidence="15">
        <text>tRNA(Met) + L-methionine + ATP = L-methionyl-tRNA(Met) + AMP + diphosphate</text>
        <dbReference type="Rhea" id="RHEA:13481"/>
        <dbReference type="Rhea" id="RHEA-COMP:9667"/>
        <dbReference type="Rhea" id="RHEA-COMP:9698"/>
        <dbReference type="ChEBI" id="CHEBI:30616"/>
        <dbReference type="ChEBI" id="CHEBI:33019"/>
        <dbReference type="ChEBI" id="CHEBI:57844"/>
        <dbReference type="ChEBI" id="CHEBI:78442"/>
        <dbReference type="ChEBI" id="CHEBI:78530"/>
        <dbReference type="ChEBI" id="CHEBI:456215"/>
        <dbReference type="EC" id="6.1.1.10"/>
    </reaction>
</comment>